<keyword evidence="5" id="KW-0106">Calcium</keyword>
<dbReference type="Gene3D" id="3.40.720.10">
    <property type="entry name" value="Alkaline Phosphatase, subunit A"/>
    <property type="match status" value="1"/>
</dbReference>
<keyword evidence="4" id="KW-0378">Hydrolase</keyword>
<evidence type="ECO:0000256" key="4">
    <source>
        <dbReference type="ARBA" id="ARBA00022801"/>
    </source>
</evidence>
<comment type="similarity">
    <text evidence="2">Belongs to the sulfatase family.</text>
</comment>
<evidence type="ECO:0000313" key="10">
    <source>
        <dbReference type="Proteomes" id="UP001153620"/>
    </source>
</evidence>
<reference evidence="9" key="2">
    <citation type="submission" date="2022-10" db="EMBL/GenBank/DDBJ databases">
        <authorList>
            <consortium name="ENA_rothamsted_submissions"/>
            <consortium name="culmorum"/>
            <person name="King R."/>
        </authorList>
    </citation>
    <scope>NUCLEOTIDE SEQUENCE</scope>
</reference>
<dbReference type="PROSITE" id="PS00523">
    <property type="entry name" value="SULFATASE_1"/>
    <property type="match status" value="1"/>
</dbReference>
<reference evidence="9" key="1">
    <citation type="submission" date="2022-01" db="EMBL/GenBank/DDBJ databases">
        <authorList>
            <person name="King R."/>
        </authorList>
    </citation>
    <scope>NUCLEOTIDE SEQUENCE</scope>
</reference>
<dbReference type="InterPro" id="IPR000917">
    <property type="entry name" value="Sulfatase_N"/>
</dbReference>
<organism evidence="9 10">
    <name type="scientific">Chironomus riparius</name>
    <dbReference type="NCBI Taxonomy" id="315576"/>
    <lineage>
        <taxon>Eukaryota</taxon>
        <taxon>Metazoa</taxon>
        <taxon>Ecdysozoa</taxon>
        <taxon>Arthropoda</taxon>
        <taxon>Hexapoda</taxon>
        <taxon>Insecta</taxon>
        <taxon>Pterygota</taxon>
        <taxon>Neoptera</taxon>
        <taxon>Endopterygota</taxon>
        <taxon>Diptera</taxon>
        <taxon>Nematocera</taxon>
        <taxon>Chironomoidea</taxon>
        <taxon>Chironomidae</taxon>
        <taxon>Chironominae</taxon>
        <taxon>Chironomus</taxon>
    </lineage>
</organism>
<evidence type="ECO:0000256" key="5">
    <source>
        <dbReference type="ARBA" id="ARBA00022837"/>
    </source>
</evidence>
<accession>A0A9N9RV25</accession>
<keyword evidence="10" id="KW-1185">Reference proteome</keyword>
<evidence type="ECO:0000259" key="8">
    <source>
        <dbReference type="Pfam" id="PF00884"/>
    </source>
</evidence>
<dbReference type="PANTHER" id="PTHR10342">
    <property type="entry name" value="ARYLSULFATASE"/>
    <property type="match status" value="1"/>
</dbReference>
<dbReference type="Proteomes" id="UP001153620">
    <property type="component" value="Chromosome 2"/>
</dbReference>
<evidence type="ECO:0000256" key="3">
    <source>
        <dbReference type="ARBA" id="ARBA00022723"/>
    </source>
</evidence>
<dbReference type="PROSITE" id="PS00149">
    <property type="entry name" value="SULFATASE_2"/>
    <property type="match status" value="1"/>
</dbReference>
<protein>
    <recommendedName>
        <fullName evidence="8">Sulfatase N-terminal domain-containing protein</fullName>
    </recommendedName>
</protein>
<dbReference type="PANTHER" id="PTHR10342:SF264">
    <property type="entry name" value="MIP05773P-RELATED"/>
    <property type="match status" value="1"/>
</dbReference>
<proteinExistence type="inferred from homology"/>
<dbReference type="AlphaFoldDB" id="A0A9N9RV25"/>
<sequence>MKVFLYFLIAFIANKEIVKIVEAISYDKKNVVIIMSDDMGFHDVSYRGSNEIPTYNIDSLAYNGIILDRFYTSPMCTPSRSALLTGKYPHHNGMQNYVIVSDEPWGLPLDEKLMPEYFQDAGYETHLIGKWHLGFYKEEYSPVNRGFDTFYGYLGPYVDYWDYTLKMFSRNYSRGYDMRRNSEIDRTYKNVYATDVLTKEAIRVIENHDNEKPLFLLLSHLAPHTANDDKPMQAKEEIIEKFSYIENEERRILAAMMHSLDESVGDIIEALYNSNLLNDTIVVFFSDNGGPSVNLHSTKASNYPFRGQKGSGWDGAIRTGAIIYAPFLPSGIIRRKFFYIGDLLPTLLNLANTNIQINKKIDGLDLSNMILYNKAPFRNEIITIDDIFGYSSFIFNGFKLVNGSSSEGFDDGWLGSNNNSDINSSQYISEILRSKVSKYLEIFKHPLQPDNIREIRKRATVQCSGIHNNCNLLNGPCLYDIIHDPCEERNLATPENVFMKIMQEIFITELQHLIPSHRKPPDSKCDPINFNYTWSWWL</sequence>
<dbReference type="InterPro" id="IPR024607">
    <property type="entry name" value="Sulfatase_CS"/>
</dbReference>
<keyword evidence="3" id="KW-0479">Metal-binding</keyword>
<gene>
    <name evidence="9" type="ORF">CHIRRI_LOCUS6948</name>
</gene>
<name>A0A9N9RV25_9DIPT</name>
<dbReference type="GO" id="GO:0046872">
    <property type="term" value="F:metal ion binding"/>
    <property type="evidence" value="ECO:0007669"/>
    <property type="project" value="UniProtKB-KW"/>
</dbReference>
<dbReference type="Pfam" id="PF00884">
    <property type="entry name" value="Sulfatase"/>
    <property type="match status" value="1"/>
</dbReference>
<feature type="domain" description="Sulfatase N-terminal" evidence="8">
    <location>
        <begin position="29"/>
        <end position="352"/>
    </location>
</feature>
<dbReference type="InterPro" id="IPR017850">
    <property type="entry name" value="Alkaline_phosphatase_core_sf"/>
</dbReference>
<dbReference type="GO" id="GO:0008484">
    <property type="term" value="F:sulfuric ester hydrolase activity"/>
    <property type="evidence" value="ECO:0007669"/>
    <property type="project" value="InterPro"/>
</dbReference>
<comment type="cofactor">
    <cofactor evidence="1">
        <name>Ca(2+)</name>
        <dbReference type="ChEBI" id="CHEBI:29108"/>
    </cofactor>
</comment>
<evidence type="ECO:0000256" key="1">
    <source>
        <dbReference type="ARBA" id="ARBA00001913"/>
    </source>
</evidence>
<feature type="signal peptide" evidence="7">
    <location>
        <begin position="1"/>
        <end position="23"/>
    </location>
</feature>
<dbReference type="OrthoDB" id="103349at2759"/>
<feature type="chain" id="PRO_5040415920" description="Sulfatase N-terminal domain-containing protein" evidence="7">
    <location>
        <begin position="24"/>
        <end position="538"/>
    </location>
</feature>
<evidence type="ECO:0000256" key="2">
    <source>
        <dbReference type="ARBA" id="ARBA00008779"/>
    </source>
</evidence>
<evidence type="ECO:0000256" key="7">
    <source>
        <dbReference type="SAM" id="SignalP"/>
    </source>
</evidence>
<evidence type="ECO:0000256" key="6">
    <source>
        <dbReference type="ARBA" id="ARBA00023180"/>
    </source>
</evidence>
<keyword evidence="7" id="KW-0732">Signal</keyword>
<dbReference type="InterPro" id="IPR047115">
    <property type="entry name" value="ARSB"/>
</dbReference>
<keyword evidence="6" id="KW-0325">Glycoprotein</keyword>
<dbReference type="SUPFAM" id="SSF53649">
    <property type="entry name" value="Alkaline phosphatase-like"/>
    <property type="match status" value="1"/>
</dbReference>
<dbReference type="CDD" id="cd16029">
    <property type="entry name" value="4-S"/>
    <property type="match status" value="1"/>
</dbReference>
<evidence type="ECO:0000313" key="9">
    <source>
        <dbReference type="EMBL" id="CAG9804053.1"/>
    </source>
</evidence>
<dbReference type="EMBL" id="OU895878">
    <property type="protein sequence ID" value="CAG9804053.1"/>
    <property type="molecule type" value="Genomic_DNA"/>
</dbReference>
<dbReference type="Gene3D" id="3.30.1120.10">
    <property type="match status" value="1"/>
</dbReference>